<feature type="transmembrane region" description="Helical" evidence="1">
    <location>
        <begin position="6"/>
        <end position="30"/>
    </location>
</feature>
<dbReference type="AlphaFoldDB" id="A0A1E8F1P9"/>
<keyword evidence="1" id="KW-0812">Transmembrane</keyword>
<evidence type="ECO:0000313" key="2">
    <source>
        <dbReference type="EMBL" id="OFI07558.1"/>
    </source>
</evidence>
<name>A0A1E8F1P9_9CLOT</name>
<dbReference type="Pfam" id="PF02325">
    <property type="entry name" value="CCB3_YggT"/>
    <property type="match status" value="1"/>
</dbReference>
<comment type="caution">
    <text evidence="2">The sequence shown here is derived from an EMBL/GenBank/DDBJ whole genome shotgun (WGS) entry which is preliminary data.</text>
</comment>
<accession>A0A1E8F1P9</accession>
<reference evidence="2 3" key="1">
    <citation type="submission" date="2016-06" db="EMBL/GenBank/DDBJ databases">
        <title>Genome sequence of Clostridium acetireducens DSM 10703.</title>
        <authorList>
            <person name="Poehlein A."/>
            <person name="Fluechter S."/>
            <person name="Duerre P."/>
            <person name="Daniel R."/>
        </authorList>
    </citation>
    <scope>NUCLEOTIDE SEQUENCE [LARGE SCALE GENOMIC DNA]</scope>
    <source>
        <strain evidence="2 3">DSM 10703</strain>
    </source>
</reference>
<keyword evidence="1" id="KW-1133">Transmembrane helix</keyword>
<dbReference type="STRING" id="1121290.CLAOCE_01620"/>
<feature type="transmembrane region" description="Helical" evidence="1">
    <location>
        <begin position="63"/>
        <end position="87"/>
    </location>
</feature>
<proteinExistence type="predicted"/>
<dbReference type="GO" id="GO:0016020">
    <property type="term" value="C:membrane"/>
    <property type="evidence" value="ECO:0007669"/>
    <property type="project" value="InterPro"/>
</dbReference>
<protein>
    <submittedName>
        <fullName evidence="2">YGGT family protein</fullName>
    </submittedName>
</protein>
<sequence>MSTTLYYAVGMLFEFLEYAILIDVILSWVFPGGKNKFTEILHIFTEPFLVPGRRIQEKLIPGLMLDFSPIIALLVLSLLKRVLLTFIGMM</sequence>
<keyword evidence="3" id="KW-1185">Reference proteome</keyword>
<keyword evidence="1" id="KW-0472">Membrane</keyword>
<evidence type="ECO:0000313" key="3">
    <source>
        <dbReference type="Proteomes" id="UP000175744"/>
    </source>
</evidence>
<dbReference type="Proteomes" id="UP000175744">
    <property type="component" value="Unassembled WGS sequence"/>
</dbReference>
<dbReference type="InterPro" id="IPR003425">
    <property type="entry name" value="CCB3/YggT"/>
</dbReference>
<dbReference type="PATRIC" id="fig|1121290.3.peg.165"/>
<dbReference type="EMBL" id="LZFO01000002">
    <property type="protein sequence ID" value="OFI07558.1"/>
    <property type="molecule type" value="Genomic_DNA"/>
</dbReference>
<gene>
    <name evidence="2" type="ORF">CLOACE_01620</name>
</gene>
<evidence type="ECO:0000256" key="1">
    <source>
        <dbReference type="SAM" id="Phobius"/>
    </source>
</evidence>
<dbReference type="RefSeq" id="WP_341465045.1">
    <property type="nucleotide sequence ID" value="NZ_LZFO01000002.1"/>
</dbReference>
<organism evidence="2 3">
    <name type="scientific">Clostridium acetireducens DSM 10703</name>
    <dbReference type="NCBI Taxonomy" id="1121290"/>
    <lineage>
        <taxon>Bacteria</taxon>
        <taxon>Bacillati</taxon>
        <taxon>Bacillota</taxon>
        <taxon>Clostridia</taxon>
        <taxon>Eubacteriales</taxon>
        <taxon>Clostridiaceae</taxon>
        <taxon>Clostridium</taxon>
    </lineage>
</organism>